<feature type="region of interest" description="Disordered" evidence="1">
    <location>
        <begin position="211"/>
        <end position="248"/>
    </location>
</feature>
<dbReference type="EMBL" id="JAKCXM010000013">
    <property type="protein sequence ID" value="KAJ0408233.1"/>
    <property type="molecule type" value="Genomic_DNA"/>
</dbReference>
<protein>
    <submittedName>
        <fullName evidence="3">Uncharacterized protein</fullName>
    </submittedName>
</protein>
<keyword evidence="2" id="KW-0472">Membrane</keyword>
<accession>A0AAD5QA46</accession>
<evidence type="ECO:0000313" key="4">
    <source>
        <dbReference type="Proteomes" id="UP001209570"/>
    </source>
</evidence>
<feature type="compositionally biased region" description="Polar residues" evidence="1">
    <location>
        <begin position="237"/>
        <end position="248"/>
    </location>
</feature>
<evidence type="ECO:0000256" key="2">
    <source>
        <dbReference type="SAM" id="Phobius"/>
    </source>
</evidence>
<feature type="compositionally biased region" description="Low complexity" evidence="1">
    <location>
        <begin position="218"/>
        <end position="236"/>
    </location>
</feature>
<dbReference type="InterPro" id="IPR006461">
    <property type="entry name" value="PLAC_motif_containing"/>
</dbReference>
<proteinExistence type="predicted"/>
<dbReference type="Pfam" id="PF04749">
    <property type="entry name" value="PLAC8"/>
    <property type="match status" value="1"/>
</dbReference>
<reference evidence="3" key="1">
    <citation type="submission" date="2021-12" db="EMBL/GenBank/DDBJ databases">
        <title>Prjna785345.</title>
        <authorList>
            <person name="Rujirawat T."/>
            <person name="Krajaejun T."/>
        </authorList>
    </citation>
    <scope>NUCLEOTIDE SEQUENCE</scope>
    <source>
        <strain evidence="3">Pi057C3</strain>
    </source>
</reference>
<keyword evidence="2" id="KW-1133">Transmembrane helix</keyword>
<name>A0AAD5QA46_PYTIN</name>
<evidence type="ECO:0000313" key="3">
    <source>
        <dbReference type="EMBL" id="KAJ0408233.1"/>
    </source>
</evidence>
<gene>
    <name evidence="3" type="ORF">P43SY_004391</name>
</gene>
<keyword evidence="2" id="KW-0812">Transmembrane</keyword>
<evidence type="ECO:0000256" key="1">
    <source>
        <dbReference type="SAM" id="MobiDB-lite"/>
    </source>
</evidence>
<comment type="caution">
    <text evidence="3">The sequence shown here is derived from an EMBL/GenBank/DDBJ whole genome shotgun (WGS) entry which is preliminary data.</text>
</comment>
<dbReference type="Proteomes" id="UP001209570">
    <property type="component" value="Unassembled WGS sequence"/>
</dbReference>
<feature type="transmembrane region" description="Helical" evidence="2">
    <location>
        <begin position="130"/>
        <end position="152"/>
    </location>
</feature>
<sequence>MTAETPTPCSVQVMPLSSHECYVEVQSLPDFHVSEPQYERGPIRVGAWRTHLCYCQPPWTPIIWMPCFFPCVSLAQVFARLGSRWYTTICVSLGTVLVVANVTAVLPLLFPSLTPASATSLLDSFFFCSTALITNGVFVLGQLVFMFATAIARRRVRRRFEIPGNLWIDLGVSTACNSCALAQMAIHVRSFTPGSCDFQRPDVLAAYEVDAKSPTKPSRPLMSRPPSLCHPPSSCLVTTSESSIMQQQ</sequence>
<dbReference type="AlphaFoldDB" id="A0AAD5QA46"/>
<organism evidence="3 4">
    <name type="scientific">Pythium insidiosum</name>
    <name type="common">Pythiosis disease agent</name>
    <dbReference type="NCBI Taxonomy" id="114742"/>
    <lineage>
        <taxon>Eukaryota</taxon>
        <taxon>Sar</taxon>
        <taxon>Stramenopiles</taxon>
        <taxon>Oomycota</taxon>
        <taxon>Peronosporomycetes</taxon>
        <taxon>Pythiales</taxon>
        <taxon>Pythiaceae</taxon>
        <taxon>Pythium</taxon>
    </lineage>
</organism>
<dbReference type="NCBIfam" id="TIGR01571">
    <property type="entry name" value="A_thal_Cys_rich"/>
    <property type="match status" value="1"/>
</dbReference>
<feature type="transmembrane region" description="Helical" evidence="2">
    <location>
        <begin position="62"/>
        <end position="79"/>
    </location>
</feature>
<feature type="transmembrane region" description="Helical" evidence="2">
    <location>
        <begin position="86"/>
        <end position="110"/>
    </location>
</feature>
<keyword evidence="4" id="KW-1185">Reference proteome</keyword>